<gene>
    <name evidence="1" type="ORF">SDC9_165238</name>
</gene>
<accession>A0A645G122</accession>
<protein>
    <submittedName>
        <fullName evidence="1">Uncharacterized protein</fullName>
    </submittedName>
</protein>
<sequence>MLQTPEWKGRKLVRLSFQYIKYIGEGIAVIVGDKRVGDLLYEVVPVTVHEVVYHPSRGFVQVGPYIHSFINGFDVGYKQYFVAGRGEFEFIYTIAVFSDLDSVVALFIHLPEFSSLQEKDFVAIFCPAGIILTFNRRCNLAFTGAIQVHYK</sequence>
<dbReference type="AlphaFoldDB" id="A0A645G122"/>
<dbReference type="EMBL" id="VSSQ01065120">
    <property type="protein sequence ID" value="MPN17883.1"/>
    <property type="molecule type" value="Genomic_DNA"/>
</dbReference>
<organism evidence="1">
    <name type="scientific">bioreactor metagenome</name>
    <dbReference type="NCBI Taxonomy" id="1076179"/>
    <lineage>
        <taxon>unclassified sequences</taxon>
        <taxon>metagenomes</taxon>
        <taxon>ecological metagenomes</taxon>
    </lineage>
</organism>
<proteinExistence type="predicted"/>
<name>A0A645G122_9ZZZZ</name>
<reference evidence="1" key="1">
    <citation type="submission" date="2019-08" db="EMBL/GenBank/DDBJ databases">
        <authorList>
            <person name="Kucharzyk K."/>
            <person name="Murdoch R.W."/>
            <person name="Higgins S."/>
            <person name="Loffler F."/>
        </authorList>
    </citation>
    <scope>NUCLEOTIDE SEQUENCE</scope>
</reference>
<comment type="caution">
    <text evidence="1">The sequence shown here is derived from an EMBL/GenBank/DDBJ whole genome shotgun (WGS) entry which is preliminary data.</text>
</comment>
<evidence type="ECO:0000313" key="1">
    <source>
        <dbReference type="EMBL" id="MPN17883.1"/>
    </source>
</evidence>